<dbReference type="VEuPathDB" id="FungiDB:A1O9_03566"/>
<comment type="caution">
    <text evidence="1">The sequence shown here is derived from an EMBL/GenBank/DDBJ whole genome shotgun (WGS) entry which is preliminary data.</text>
</comment>
<organism evidence="1 2">
    <name type="scientific">Exophiala aquamarina CBS 119918</name>
    <dbReference type="NCBI Taxonomy" id="1182545"/>
    <lineage>
        <taxon>Eukaryota</taxon>
        <taxon>Fungi</taxon>
        <taxon>Dikarya</taxon>
        <taxon>Ascomycota</taxon>
        <taxon>Pezizomycotina</taxon>
        <taxon>Eurotiomycetes</taxon>
        <taxon>Chaetothyriomycetidae</taxon>
        <taxon>Chaetothyriales</taxon>
        <taxon>Herpotrichiellaceae</taxon>
        <taxon>Exophiala</taxon>
    </lineage>
</organism>
<gene>
    <name evidence="1" type="ORF">A1O9_03566</name>
</gene>
<sequence length="133" mass="15027">MATYPSRGFMERVMKVRLWTSVLLLGVPPDYRLAGWYQPETSYQIFNRVMSDVDVATGRLPTTDSPTYSTTGAASVFDIKNAMPEHPPAQCYFWDIMETCTPTQARQFNNGTAIAKDFVMIGYLLDNGTAIYY</sequence>
<protein>
    <submittedName>
        <fullName evidence="1">Uncharacterized protein</fullName>
    </submittedName>
</protein>
<keyword evidence="2" id="KW-1185">Reference proteome</keyword>
<dbReference type="EMBL" id="AMGV01000002">
    <property type="protein sequence ID" value="KEF61994.1"/>
    <property type="molecule type" value="Genomic_DNA"/>
</dbReference>
<dbReference type="STRING" id="1182545.A0A072PPF7"/>
<dbReference type="GeneID" id="25278500"/>
<dbReference type="RefSeq" id="XP_013264584.1">
    <property type="nucleotide sequence ID" value="XM_013409130.1"/>
</dbReference>
<evidence type="ECO:0000313" key="2">
    <source>
        <dbReference type="Proteomes" id="UP000027920"/>
    </source>
</evidence>
<dbReference type="Proteomes" id="UP000027920">
    <property type="component" value="Unassembled WGS sequence"/>
</dbReference>
<accession>A0A072PPF7</accession>
<proteinExistence type="predicted"/>
<reference evidence="1 2" key="1">
    <citation type="submission" date="2013-03" db="EMBL/GenBank/DDBJ databases">
        <title>The Genome Sequence of Exophiala aquamarina CBS 119918.</title>
        <authorList>
            <consortium name="The Broad Institute Genomics Platform"/>
            <person name="Cuomo C."/>
            <person name="de Hoog S."/>
            <person name="Gorbushina A."/>
            <person name="Walker B."/>
            <person name="Young S.K."/>
            <person name="Zeng Q."/>
            <person name="Gargeya S."/>
            <person name="Fitzgerald M."/>
            <person name="Haas B."/>
            <person name="Abouelleil A."/>
            <person name="Allen A.W."/>
            <person name="Alvarado L."/>
            <person name="Arachchi H.M."/>
            <person name="Berlin A.M."/>
            <person name="Chapman S.B."/>
            <person name="Gainer-Dewar J."/>
            <person name="Goldberg J."/>
            <person name="Griggs A."/>
            <person name="Gujja S."/>
            <person name="Hansen M."/>
            <person name="Howarth C."/>
            <person name="Imamovic A."/>
            <person name="Ireland A."/>
            <person name="Larimer J."/>
            <person name="McCowan C."/>
            <person name="Murphy C."/>
            <person name="Pearson M."/>
            <person name="Poon T.W."/>
            <person name="Priest M."/>
            <person name="Roberts A."/>
            <person name="Saif S."/>
            <person name="Shea T."/>
            <person name="Sisk P."/>
            <person name="Sykes S."/>
            <person name="Wortman J."/>
            <person name="Nusbaum C."/>
            <person name="Birren B."/>
        </authorList>
    </citation>
    <scope>NUCLEOTIDE SEQUENCE [LARGE SCALE GENOMIC DNA]</scope>
    <source>
        <strain evidence="1 2">CBS 119918</strain>
    </source>
</reference>
<dbReference type="AlphaFoldDB" id="A0A072PPF7"/>
<dbReference type="HOGENOM" id="CLU_1906744_0_0_1"/>
<evidence type="ECO:0000313" key="1">
    <source>
        <dbReference type="EMBL" id="KEF61994.1"/>
    </source>
</evidence>
<name>A0A072PPF7_9EURO</name>